<keyword evidence="1" id="KW-0808">Transferase</keyword>
<proteinExistence type="evidence at transcript level"/>
<comment type="similarity">
    <text evidence="1">Belongs to the reverse transcriptase family. Telomerase subfamily.</text>
</comment>
<dbReference type="EC" id="2.7.7.49" evidence="1"/>
<dbReference type="GO" id="GO:0046872">
    <property type="term" value="F:metal ion binding"/>
    <property type="evidence" value="ECO:0007669"/>
    <property type="project" value="UniProtKB-KW"/>
</dbReference>
<dbReference type="PANTHER" id="PTHR12066:SF0">
    <property type="entry name" value="TELOMERASE REVERSE TRANSCRIPTASE"/>
    <property type="match status" value="1"/>
</dbReference>
<organism evidence="2">
    <name type="scientific">Hosta rectifolia</name>
    <dbReference type="NCBI Taxonomy" id="28481"/>
    <lineage>
        <taxon>Eukaryota</taxon>
        <taxon>Viridiplantae</taxon>
        <taxon>Streptophyta</taxon>
        <taxon>Embryophyta</taxon>
        <taxon>Tracheophyta</taxon>
        <taxon>Spermatophyta</taxon>
        <taxon>Magnoliopsida</taxon>
        <taxon>Liliopsida</taxon>
        <taxon>Asparagales</taxon>
        <taxon>Asparagaceae</taxon>
        <taxon>Agavoideae</taxon>
        <taxon>Hosta</taxon>
    </lineage>
</organism>
<evidence type="ECO:0000313" key="2">
    <source>
        <dbReference type="EMBL" id="ACG60417.1"/>
    </source>
</evidence>
<keyword evidence="1" id="KW-0539">Nucleus</keyword>
<gene>
    <name evidence="2" type="primary">TERT</name>
</gene>
<comment type="function">
    <text evidence="1">Telomerase is a ribonucleoprotein enzyme essential for the replication of chromosome termini in most eukaryotes. It elongates telomeres. It is a reverse transcriptase that adds simple sequence repeats to chromosome ends by copying a template sequence within the RNA component of the enzyme.</text>
</comment>
<dbReference type="EMBL" id="EU683720">
    <property type="protein sequence ID" value="ACG60417.1"/>
    <property type="molecule type" value="mRNA"/>
</dbReference>
<reference evidence="2" key="1">
    <citation type="submission" date="2008-04" db="EMBL/GenBank/DDBJ databases">
        <title>Telomerases of Hyacinthaceae.</title>
        <authorList>
            <person name="Sykorova E."/>
            <person name="Lipkova J."/>
            <person name="Fajkus J."/>
        </authorList>
    </citation>
    <scope>NUCLEOTIDE SEQUENCE</scope>
    <source>
        <tissue evidence="2">Root tips</tissue>
    </source>
</reference>
<keyword evidence="1 2" id="KW-0695">RNA-directed DNA polymerase</keyword>
<dbReference type="GO" id="GO:0000781">
    <property type="term" value="C:chromosome, telomeric region"/>
    <property type="evidence" value="ECO:0007669"/>
    <property type="project" value="UniProtKB-SubCell"/>
</dbReference>
<dbReference type="GO" id="GO:0070034">
    <property type="term" value="F:telomerase RNA binding"/>
    <property type="evidence" value="ECO:0007669"/>
    <property type="project" value="TreeGrafter"/>
</dbReference>
<comment type="catalytic activity">
    <reaction evidence="1">
        <text>DNA(n) + a 2'-deoxyribonucleoside 5'-triphosphate = DNA(n+1) + diphosphate</text>
        <dbReference type="Rhea" id="RHEA:22508"/>
        <dbReference type="Rhea" id="RHEA-COMP:17339"/>
        <dbReference type="Rhea" id="RHEA-COMP:17340"/>
        <dbReference type="ChEBI" id="CHEBI:33019"/>
        <dbReference type="ChEBI" id="CHEBI:61560"/>
        <dbReference type="ChEBI" id="CHEBI:173112"/>
        <dbReference type="EC" id="2.7.7.49"/>
    </reaction>
</comment>
<name>C3S7R1_9ASPA</name>
<dbReference type="InterPro" id="IPR003545">
    <property type="entry name" value="Telomerase_RT"/>
</dbReference>
<dbReference type="GO" id="GO:0042162">
    <property type="term" value="F:telomeric DNA binding"/>
    <property type="evidence" value="ECO:0007669"/>
    <property type="project" value="TreeGrafter"/>
</dbReference>
<evidence type="ECO:0000256" key="1">
    <source>
        <dbReference type="RuleBase" id="RU365061"/>
    </source>
</evidence>
<accession>C3S7R1</accession>
<dbReference type="AlphaFoldDB" id="C3S7R1"/>
<dbReference type="GO" id="GO:0007004">
    <property type="term" value="P:telomere maintenance via telomerase"/>
    <property type="evidence" value="ECO:0007669"/>
    <property type="project" value="TreeGrafter"/>
</dbReference>
<keyword evidence="1" id="KW-0779">Telomere</keyword>
<keyword evidence="1" id="KW-0479">Metal-binding</keyword>
<sequence>MPRKRKRRAPGVLDRVYSGGALSLEDAILSLLPNPPPPACRCGGAPCLGCGRRLHLVRNEDPSEYKDQLLKRTYCFVPPSAPAPPRVFHRVGWDQCKIVRQVMEESSSSNVLCSSYQEHSRFSCIGEALSTHVWDLLLERIGDHMMAYLLRFSSIF</sequence>
<keyword evidence="1" id="KW-0460">Magnesium</keyword>
<protein>
    <recommendedName>
        <fullName evidence="1">Telomerase reverse transcriptase</fullName>
        <ecNumber evidence="1">2.7.7.49</ecNumber>
    </recommendedName>
    <alternativeName>
        <fullName evidence="1">Telomerase catalytic subunit</fullName>
    </alternativeName>
</protein>
<comment type="subcellular location">
    <subcellularLocation>
        <location evidence="1">Nucleus</location>
    </subcellularLocation>
    <subcellularLocation>
        <location evidence="1">Chromosome</location>
        <location evidence="1">Telomere</location>
    </subcellularLocation>
</comment>
<dbReference type="GO" id="GO:0000333">
    <property type="term" value="C:telomerase catalytic core complex"/>
    <property type="evidence" value="ECO:0007669"/>
    <property type="project" value="TreeGrafter"/>
</dbReference>
<dbReference type="PANTHER" id="PTHR12066">
    <property type="entry name" value="TELOMERASE REVERSE TRANSCRIPTASE"/>
    <property type="match status" value="1"/>
</dbReference>
<feature type="non-terminal residue" evidence="2">
    <location>
        <position position="156"/>
    </location>
</feature>
<dbReference type="GO" id="GO:0003720">
    <property type="term" value="F:telomerase activity"/>
    <property type="evidence" value="ECO:0007669"/>
    <property type="project" value="InterPro"/>
</dbReference>
<keyword evidence="1" id="KW-0158">Chromosome</keyword>
<keyword evidence="1" id="KW-0548">Nucleotidyltransferase</keyword>